<organism evidence="2 3">
    <name type="scientific">Pseudomonas linyingensis</name>
    <dbReference type="NCBI Taxonomy" id="915471"/>
    <lineage>
        <taxon>Bacteria</taxon>
        <taxon>Pseudomonadati</taxon>
        <taxon>Pseudomonadota</taxon>
        <taxon>Gammaproteobacteria</taxon>
        <taxon>Pseudomonadales</taxon>
        <taxon>Pseudomonadaceae</taxon>
        <taxon>Pseudomonas</taxon>
    </lineage>
</organism>
<sequence length="672" mass="73956">MTHTAHGDPLDLLLDRLQGVKKHGERYAARCPAHQDKSPSLSLSRGEDGRALVHCYTGCETRDVLAAVGLEMRDLFLDNLSQDQRQQYRRNKLEAERRFERLIFEAAKAEAKAGPLSAESTVRLALAQERLDQLDRQLAEIEAAAAEPDGDQLDDDKQSQASQLVAYVEARVELFHDENKDVFARDRSTGEVRRIDGRQFRDWLVASFYRDAGKSARDQSVREALSTLAGLGRFNGECLPVHIRVAGSAGRYFLDLAEPGQSRAICIEAGRWHIVESPEAMFTRPEALQPLPTPITGGSIEPLWQIANIPGEQRLLVLAWLVECLRPDTPFPLIELMGEQGTAKSTTHTALRRLLDPNACDLRSAPKSAEDVFVGAGASWIVCYENVSHLSAQIQDALCTVATGGGYAKRKLFTDADESIINVKRPVGINGISAAVTAQDLIDRTISIEMPVVRERVEVTGLWQAYEAERGLLVGALLDIAAKALARLPSVRLPAGDKPRLVEFALLGMAVAEAVGQSGAAFIAQFTASRQESIARTIDASPVAGAVLEWFERNPRGRRASAKSLMSEMEQYRPPYCDAWPKSAKGFADAMRRAAPALRQLGVECRCLGKIGGSVQWEITQKEQGSNQCPESPDVLVNDHPEQDIRTFRTSKQPLFCEESPKAPAEPEFVDF</sequence>
<keyword evidence="1" id="KW-0175">Coiled coil</keyword>
<dbReference type="Proteomes" id="UP000242930">
    <property type="component" value="Unassembled WGS sequence"/>
</dbReference>
<reference evidence="3" key="1">
    <citation type="submission" date="2016-10" db="EMBL/GenBank/DDBJ databases">
        <authorList>
            <person name="Varghese N."/>
            <person name="Submissions S."/>
        </authorList>
    </citation>
    <scope>NUCLEOTIDE SEQUENCE [LARGE SCALE GENOMIC DNA]</scope>
    <source>
        <strain evidence="3">LMG 25967</strain>
    </source>
</reference>
<feature type="coiled-coil region" evidence="1">
    <location>
        <begin position="85"/>
        <end position="144"/>
    </location>
</feature>
<dbReference type="GO" id="GO:0008270">
    <property type="term" value="F:zinc ion binding"/>
    <property type="evidence" value="ECO:0007669"/>
    <property type="project" value="InterPro"/>
</dbReference>
<evidence type="ECO:0000313" key="2">
    <source>
        <dbReference type="EMBL" id="SEJ34067.1"/>
    </source>
</evidence>
<dbReference type="InterPro" id="IPR036977">
    <property type="entry name" value="DNA_primase_Znf_CHC2"/>
</dbReference>
<accession>A0A1H6Y4W2</accession>
<gene>
    <name evidence="2" type="ORF">SAMN05216201_107107</name>
</gene>
<evidence type="ECO:0008006" key="4">
    <source>
        <dbReference type="Google" id="ProtNLM"/>
    </source>
</evidence>
<dbReference type="SUPFAM" id="SSF57783">
    <property type="entry name" value="Zinc beta-ribbon"/>
    <property type="match status" value="1"/>
</dbReference>
<dbReference type="OrthoDB" id="784829at2"/>
<proteinExistence type="predicted"/>
<dbReference type="EMBL" id="FNZE01000007">
    <property type="protein sequence ID" value="SEJ34067.1"/>
    <property type="molecule type" value="Genomic_DNA"/>
</dbReference>
<evidence type="ECO:0000256" key="1">
    <source>
        <dbReference type="SAM" id="Coils"/>
    </source>
</evidence>
<protein>
    <recommendedName>
        <fullName evidence="4">CHC2 zinc finger</fullName>
    </recommendedName>
</protein>
<dbReference type="GO" id="GO:0003677">
    <property type="term" value="F:DNA binding"/>
    <property type="evidence" value="ECO:0007669"/>
    <property type="project" value="InterPro"/>
</dbReference>
<dbReference type="RefSeq" id="WP_090310599.1">
    <property type="nucleotide sequence ID" value="NZ_FNZE01000007.1"/>
</dbReference>
<name>A0A1H6Y4W2_9PSED</name>
<keyword evidence="3" id="KW-1185">Reference proteome</keyword>
<evidence type="ECO:0000313" key="3">
    <source>
        <dbReference type="Proteomes" id="UP000242930"/>
    </source>
</evidence>
<dbReference type="AlphaFoldDB" id="A0A1H6Y4W2"/>
<dbReference type="Gene3D" id="3.90.580.10">
    <property type="entry name" value="Zinc finger, CHC2-type domain"/>
    <property type="match status" value="1"/>
</dbReference>
<dbReference type="STRING" id="915471.SAMN05216201_107107"/>
<dbReference type="GO" id="GO:0006260">
    <property type="term" value="P:DNA replication"/>
    <property type="evidence" value="ECO:0007669"/>
    <property type="project" value="InterPro"/>
</dbReference>